<comment type="caution">
    <text evidence="1">The sequence shown here is derived from an EMBL/GenBank/DDBJ whole genome shotgun (WGS) entry which is preliminary data.</text>
</comment>
<dbReference type="AlphaFoldDB" id="A0AAV1ZPT4"/>
<keyword evidence="2" id="KW-1185">Reference proteome</keyword>
<sequence>MALCRNGLDIDYHILCRRGFNINLASPVLRMVYERQVHDYSCCTNSSMNPLHPGN</sequence>
<dbReference type="EMBL" id="CAXIEN010000070">
    <property type="protein sequence ID" value="CAL1273702.1"/>
    <property type="molecule type" value="Genomic_DNA"/>
</dbReference>
<reference evidence="1 2" key="1">
    <citation type="submission" date="2024-04" db="EMBL/GenBank/DDBJ databases">
        <authorList>
            <person name="Rising A."/>
            <person name="Reimegard J."/>
            <person name="Sonavane S."/>
            <person name="Akerstrom W."/>
            <person name="Nylinder S."/>
            <person name="Hedman E."/>
            <person name="Kallberg Y."/>
        </authorList>
    </citation>
    <scope>NUCLEOTIDE SEQUENCE [LARGE SCALE GENOMIC DNA]</scope>
</reference>
<proteinExistence type="predicted"/>
<organism evidence="1 2">
    <name type="scientific">Larinioides sclopetarius</name>
    <dbReference type="NCBI Taxonomy" id="280406"/>
    <lineage>
        <taxon>Eukaryota</taxon>
        <taxon>Metazoa</taxon>
        <taxon>Ecdysozoa</taxon>
        <taxon>Arthropoda</taxon>
        <taxon>Chelicerata</taxon>
        <taxon>Arachnida</taxon>
        <taxon>Araneae</taxon>
        <taxon>Araneomorphae</taxon>
        <taxon>Entelegynae</taxon>
        <taxon>Araneoidea</taxon>
        <taxon>Araneidae</taxon>
        <taxon>Larinioides</taxon>
    </lineage>
</organism>
<gene>
    <name evidence="1" type="ORF">LARSCL_LOCUS7039</name>
</gene>
<accession>A0AAV1ZPT4</accession>
<protein>
    <submittedName>
        <fullName evidence="1">Uncharacterized protein</fullName>
    </submittedName>
</protein>
<name>A0AAV1ZPT4_9ARAC</name>
<dbReference type="Proteomes" id="UP001497382">
    <property type="component" value="Unassembled WGS sequence"/>
</dbReference>
<evidence type="ECO:0000313" key="1">
    <source>
        <dbReference type="EMBL" id="CAL1273702.1"/>
    </source>
</evidence>
<evidence type="ECO:0000313" key="2">
    <source>
        <dbReference type="Proteomes" id="UP001497382"/>
    </source>
</evidence>